<dbReference type="EMBL" id="UZAH01042178">
    <property type="protein sequence ID" value="VDP61312.1"/>
    <property type="molecule type" value="Genomic_DNA"/>
</dbReference>
<sequence>MFCERFHKTLKHDIMAGKGNQRIDNLLQILISLVADVEESRQVQMERGLEEGRYRLREQHKAHELARRKFHDKPDSITPVQTGIWHVLDGETTYIVKESECPCDSKLNNHCKRDMCGACSYSFSCDCRHDTRSGISCAHIHAAVLYAPKNRLTMDEEEGRYLSTAPSPHFDEDDSDDIKRANQECDLNDPEDEPGPLTVDILDSNRDYMQRFDTAIAALRADMLSLSGIARTDEVCPNRKRKTMVRRAELQPVGRPPKPQPIRILTKAQLKKRANHTEPENVLLPKYRKDDIPYCSVCFRLQPDEEDGCNNIDWIQCCLCENWMHTACLYGSKFCPHDETPL</sequence>
<dbReference type="Proteomes" id="UP000050761">
    <property type="component" value="Unassembled WGS sequence"/>
</dbReference>
<dbReference type="OrthoDB" id="5873801at2759"/>
<reference evidence="1 2" key="1">
    <citation type="submission" date="2018-11" db="EMBL/GenBank/DDBJ databases">
        <authorList>
            <consortium name="Pathogen Informatics"/>
        </authorList>
    </citation>
    <scope>NUCLEOTIDE SEQUENCE [LARGE SCALE GENOMIC DNA]</scope>
</reference>
<evidence type="ECO:0000313" key="2">
    <source>
        <dbReference type="Proteomes" id="UP000050761"/>
    </source>
</evidence>
<reference evidence="3" key="2">
    <citation type="submission" date="2019-09" db="UniProtKB">
        <authorList>
            <consortium name="WormBaseParasite"/>
        </authorList>
    </citation>
    <scope>IDENTIFICATION</scope>
</reference>
<dbReference type="AlphaFoldDB" id="A0A183GWS6"/>
<accession>A0A183GWS6</accession>
<evidence type="ECO:0000313" key="1">
    <source>
        <dbReference type="EMBL" id="VDP61312.1"/>
    </source>
</evidence>
<dbReference type="WBParaSite" id="HPBE_0002714601-mRNA-1">
    <property type="protein sequence ID" value="HPBE_0002714601-mRNA-1"/>
    <property type="gene ID" value="HPBE_0002714601"/>
</dbReference>
<name>A0A183GWS6_HELPZ</name>
<organism evidence="2 3">
    <name type="scientific">Heligmosomoides polygyrus</name>
    <name type="common">Parasitic roundworm</name>
    <dbReference type="NCBI Taxonomy" id="6339"/>
    <lineage>
        <taxon>Eukaryota</taxon>
        <taxon>Metazoa</taxon>
        <taxon>Ecdysozoa</taxon>
        <taxon>Nematoda</taxon>
        <taxon>Chromadorea</taxon>
        <taxon>Rhabditida</taxon>
        <taxon>Rhabditina</taxon>
        <taxon>Rhabditomorpha</taxon>
        <taxon>Strongyloidea</taxon>
        <taxon>Heligmosomidae</taxon>
        <taxon>Heligmosomoides</taxon>
    </lineage>
</organism>
<proteinExistence type="predicted"/>
<protein>
    <submittedName>
        <fullName evidence="3">SWIM-type domain-containing protein</fullName>
    </submittedName>
</protein>
<evidence type="ECO:0000313" key="3">
    <source>
        <dbReference type="WBParaSite" id="HPBE_0002714601-mRNA-1"/>
    </source>
</evidence>
<keyword evidence="2" id="KW-1185">Reference proteome</keyword>
<accession>A0A3P8EBA8</accession>
<gene>
    <name evidence="1" type="ORF">HPBE_LOCUS27145</name>
</gene>